<protein>
    <submittedName>
        <fullName evidence="1">Uncharacterized protein</fullName>
    </submittedName>
</protein>
<dbReference type="EMBL" id="LAZR01050679">
    <property type="protein sequence ID" value="KKK86818.1"/>
    <property type="molecule type" value="Genomic_DNA"/>
</dbReference>
<accession>A0A0F8YZE6</accession>
<organism evidence="1">
    <name type="scientific">marine sediment metagenome</name>
    <dbReference type="NCBI Taxonomy" id="412755"/>
    <lineage>
        <taxon>unclassified sequences</taxon>
        <taxon>metagenomes</taxon>
        <taxon>ecological metagenomes</taxon>
    </lineage>
</organism>
<name>A0A0F8YZE6_9ZZZZ</name>
<proteinExistence type="predicted"/>
<sequence>MRLTQKQETFTQNLFKGMYQRDAYIDAYHPKYKLCTIDGNASRLAHNEQVLARWEELRQVAKDASVATVLECKQVLTEIIRARMTNYMTCSADGVWMHDIGLETLHSAALKKIRTTTMPFGDKEAELKVILTEVELLNPMQAIDLLCKINGSYAPEKHAHLILKGELTDDELLAIASGHPSSGGNGASETPPSP</sequence>
<dbReference type="InterPro" id="IPR038713">
    <property type="entry name" value="Terminase_Gp1_N_sf"/>
</dbReference>
<evidence type="ECO:0000313" key="1">
    <source>
        <dbReference type="EMBL" id="KKK86818.1"/>
    </source>
</evidence>
<dbReference type="Gene3D" id="1.10.10.1400">
    <property type="entry name" value="Terminase, small subunit, N-terminal DNA-binding domain, HTH motif"/>
    <property type="match status" value="1"/>
</dbReference>
<reference evidence="1" key="1">
    <citation type="journal article" date="2015" name="Nature">
        <title>Complex archaea that bridge the gap between prokaryotes and eukaryotes.</title>
        <authorList>
            <person name="Spang A."/>
            <person name="Saw J.H."/>
            <person name="Jorgensen S.L."/>
            <person name="Zaremba-Niedzwiedzka K."/>
            <person name="Martijn J."/>
            <person name="Lind A.E."/>
            <person name="van Eijk R."/>
            <person name="Schleper C."/>
            <person name="Guy L."/>
            <person name="Ettema T.J."/>
        </authorList>
    </citation>
    <scope>NUCLEOTIDE SEQUENCE</scope>
</reference>
<dbReference type="AlphaFoldDB" id="A0A0F8YZE6"/>
<gene>
    <name evidence="1" type="ORF">LCGC14_2759440</name>
</gene>
<comment type="caution">
    <text evidence="1">The sequence shown here is derived from an EMBL/GenBank/DDBJ whole genome shotgun (WGS) entry which is preliminary data.</text>
</comment>